<evidence type="ECO:0000256" key="1">
    <source>
        <dbReference type="ARBA" id="ARBA00022741"/>
    </source>
</evidence>
<evidence type="ECO:0000256" key="6">
    <source>
        <dbReference type="ARBA" id="ARBA00023159"/>
    </source>
</evidence>
<dbReference type="GO" id="GO:0043565">
    <property type="term" value="F:sequence-specific DNA binding"/>
    <property type="evidence" value="ECO:0007669"/>
    <property type="project" value="InterPro"/>
</dbReference>
<dbReference type="Pfam" id="PF02830">
    <property type="entry name" value="V4R"/>
    <property type="match status" value="1"/>
</dbReference>
<dbReference type="CDD" id="cd00009">
    <property type="entry name" value="AAA"/>
    <property type="match status" value="1"/>
</dbReference>
<dbReference type="InterPro" id="IPR003593">
    <property type="entry name" value="AAA+_ATPase"/>
</dbReference>
<dbReference type="FunFam" id="3.40.50.300:FF:000006">
    <property type="entry name" value="DNA-binding transcriptional regulator NtrC"/>
    <property type="match status" value="1"/>
</dbReference>
<dbReference type="PRINTS" id="PR01590">
    <property type="entry name" value="HTHFIS"/>
</dbReference>
<geneLocation type="plasmid" evidence="9 10">
    <name>pIBU218</name>
</geneLocation>
<dbReference type="InterPro" id="IPR027417">
    <property type="entry name" value="P-loop_NTPase"/>
</dbReference>
<dbReference type="GO" id="GO:0006355">
    <property type="term" value="P:regulation of DNA-templated transcription"/>
    <property type="evidence" value="ECO:0007669"/>
    <property type="project" value="InterPro"/>
</dbReference>
<keyword evidence="5" id="KW-0238">DNA-binding</keyword>
<dbReference type="InterPro" id="IPR025943">
    <property type="entry name" value="Sigma_54_int_dom_ATP-bd_2"/>
</dbReference>
<dbReference type="EMBL" id="CP059320">
    <property type="protein sequence ID" value="QTH24799.1"/>
    <property type="molecule type" value="Genomic_DNA"/>
</dbReference>
<evidence type="ECO:0000256" key="5">
    <source>
        <dbReference type="ARBA" id="ARBA00023125"/>
    </source>
</evidence>
<dbReference type="PANTHER" id="PTHR32071">
    <property type="entry name" value="TRANSCRIPTIONAL REGULATORY PROTEIN"/>
    <property type="match status" value="1"/>
</dbReference>
<dbReference type="Pfam" id="PF06505">
    <property type="entry name" value="XylR_N"/>
    <property type="match status" value="1"/>
</dbReference>
<dbReference type="Pfam" id="PF00158">
    <property type="entry name" value="Sigma54_activat"/>
    <property type="match status" value="1"/>
</dbReference>
<keyword evidence="3" id="KW-0902">Two-component regulatory system</keyword>
<organism evidence="9 10">
    <name type="scientific">Rhizorhabdus wittichii</name>
    <dbReference type="NCBI Taxonomy" id="160791"/>
    <lineage>
        <taxon>Bacteria</taxon>
        <taxon>Pseudomonadati</taxon>
        <taxon>Pseudomonadota</taxon>
        <taxon>Alphaproteobacteria</taxon>
        <taxon>Sphingomonadales</taxon>
        <taxon>Sphingomonadaceae</taxon>
        <taxon>Rhizorhabdus</taxon>
    </lineage>
</organism>
<keyword evidence="7" id="KW-0804">Transcription</keyword>
<feature type="domain" description="Sigma-54 factor interaction" evidence="8">
    <location>
        <begin position="238"/>
        <end position="467"/>
    </location>
</feature>
<dbReference type="InterPro" id="IPR009057">
    <property type="entry name" value="Homeodomain-like_sf"/>
</dbReference>
<dbReference type="InterPro" id="IPR058031">
    <property type="entry name" value="AAA_lid_NorR"/>
</dbReference>
<sequence length="564" mass="62261">MDENRLIEQYGLHESLKFQTADGHIWFDQARMLLLHAAALGELRRELIDQLGSSTAKGMLWRLGFRGGRLDASVAAKRATRADDYDSFRLGPAIHALEGIVKSEIVDLAIDWEAATLEGILQWTSSWEAEAHCELQLPLDEADPTACWSITGYASGYVSEFFKRLIVFRETECACAGHARCTVIAKPADGWDDAALIEQLWLEHGDIRRLEAEQELRLLRRQARKRTDAAPSADARPIIGASPAFTKAFSLLGKAAQSSINVLLLGETGVGKEVFARWLHENGPRAAGPFVAINCAAIPLDLVEAELFGVRRGAYTGADETRPGRFERADGGTLFLDEVGDLPLAAQVKLLRVLQTGELERLGDTRPIKVDVRIVSATNAQLEEAIREGRFRSDLYYRLATYPVSIPPLRERGRDVGLLARMLVDRFAPVYGKHVPGLTDHALWTLEGYEWPGNVRELENVIERAVLLGDDGQDIGTEHLPPELLQGEEGSIGVNRGGTLVHKPAPACEKMLEDLLVEGFDLAAHEQMMVELALRKTGGNLADAARMLNLSKRQLTYRLNKQGA</sequence>
<dbReference type="GO" id="GO:0000160">
    <property type="term" value="P:phosphorelay signal transduction system"/>
    <property type="evidence" value="ECO:0007669"/>
    <property type="project" value="UniProtKB-KW"/>
</dbReference>
<dbReference type="SMART" id="SM00382">
    <property type="entry name" value="AAA"/>
    <property type="match status" value="1"/>
</dbReference>
<keyword evidence="6" id="KW-0010">Activator</keyword>
<dbReference type="PROSITE" id="PS00675">
    <property type="entry name" value="SIGMA54_INTERACT_1"/>
    <property type="match status" value="1"/>
</dbReference>
<accession>A0A975D8N5</accession>
<dbReference type="PROSITE" id="PS00688">
    <property type="entry name" value="SIGMA54_INTERACT_3"/>
    <property type="match status" value="1"/>
</dbReference>
<dbReference type="InterPro" id="IPR002197">
    <property type="entry name" value="HTH_Fis"/>
</dbReference>
<dbReference type="InterPro" id="IPR025944">
    <property type="entry name" value="Sigma_54_int_dom_CS"/>
</dbReference>
<dbReference type="SUPFAM" id="SSF111126">
    <property type="entry name" value="Ligand-binding domain in the NO signalling and Golgi transport"/>
    <property type="match status" value="1"/>
</dbReference>
<evidence type="ECO:0000313" key="10">
    <source>
        <dbReference type="Proteomes" id="UP000664914"/>
    </source>
</evidence>
<dbReference type="InterPro" id="IPR004096">
    <property type="entry name" value="V4R"/>
</dbReference>
<dbReference type="RefSeq" id="WP_208634515.1">
    <property type="nucleotide sequence ID" value="NZ_CP059320.1"/>
</dbReference>
<gene>
    <name evidence="9" type="ORF">HRJ34_27360</name>
</gene>
<keyword evidence="2" id="KW-0067">ATP-binding</keyword>
<dbReference type="Proteomes" id="UP000664914">
    <property type="component" value="Plasmid pIBU218"/>
</dbReference>
<name>A0A975D8N5_9SPHN</name>
<dbReference type="Gene3D" id="1.10.8.60">
    <property type="match status" value="1"/>
</dbReference>
<dbReference type="Pfam" id="PF02954">
    <property type="entry name" value="HTH_8"/>
    <property type="match status" value="1"/>
</dbReference>
<evidence type="ECO:0000256" key="2">
    <source>
        <dbReference type="ARBA" id="ARBA00022840"/>
    </source>
</evidence>
<reference evidence="9" key="1">
    <citation type="submission" date="2020-07" db="EMBL/GenBank/DDBJ databases">
        <authorList>
            <person name="Camacho E."/>
        </authorList>
    </citation>
    <scope>NUCLEOTIDE SEQUENCE</scope>
    <source>
        <strain evidence="9">MPO218</strain>
        <plasmid evidence="9">pIBU218</plasmid>
    </source>
</reference>
<evidence type="ECO:0000256" key="7">
    <source>
        <dbReference type="ARBA" id="ARBA00023163"/>
    </source>
</evidence>
<keyword evidence="4" id="KW-0805">Transcription regulation</keyword>
<dbReference type="PROSITE" id="PS50045">
    <property type="entry name" value="SIGMA54_INTERACT_4"/>
    <property type="match status" value="1"/>
</dbReference>
<dbReference type="InterPro" id="IPR010523">
    <property type="entry name" value="XylR_N"/>
</dbReference>
<dbReference type="InterPro" id="IPR024096">
    <property type="entry name" value="NO_sig/Golgi_transp_ligand-bd"/>
</dbReference>
<dbReference type="Gene3D" id="1.10.10.60">
    <property type="entry name" value="Homeodomain-like"/>
    <property type="match status" value="1"/>
</dbReference>
<keyword evidence="9" id="KW-0614">Plasmid</keyword>
<dbReference type="Gene3D" id="3.30.1380.20">
    <property type="entry name" value="Trafficking protein particle complex subunit 3"/>
    <property type="match status" value="1"/>
</dbReference>
<dbReference type="Gene3D" id="3.40.50.300">
    <property type="entry name" value="P-loop containing nucleotide triphosphate hydrolases"/>
    <property type="match status" value="1"/>
</dbReference>
<dbReference type="AlphaFoldDB" id="A0A975D8N5"/>
<dbReference type="GO" id="GO:0005524">
    <property type="term" value="F:ATP binding"/>
    <property type="evidence" value="ECO:0007669"/>
    <property type="project" value="UniProtKB-KW"/>
</dbReference>
<dbReference type="InterPro" id="IPR002078">
    <property type="entry name" value="Sigma_54_int"/>
</dbReference>
<keyword evidence="1" id="KW-0547">Nucleotide-binding</keyword>
<dbReference type="SMART" id="SM00989">
    <property type="entry name" value="V4R"/>
    <property type="match status" value="1"/>
</dbReference>
<reference evidence="9" key="2">
    <citation type="submission" date="2021-04" db="EMBL/GenBank/DDBJ databases">
        <title>Isolation and genomic analysis of the ibuprofen-degrading bacterium Sphingomonas strain MPO218.</title>
        <authorList>
            <person name="Aulestia M."/>
            <person name="Flores A."/>
            <person name="Mangas E.L."/>
            <person name="Perez-Pulido A.J."/>
            <person name="Santero E."/>
            <person name="Camacho E.M."/>
        </authorList>
    </citation>
    <scope>NUCLEOTIDE SEQUENCE</scope>
    <source>
        <strain evidence="9">MPO218</strain>
        <plasmid evidence="9">pIBU218</plasmid>
    </source>
</reference>
<dbReference type="SUPFAM" id="SSF46689">
    <property type="entry name" value="Homeodomain-like"/>
    <property type="match status" value="1"/>
</dbReference>
<evidence type="ECO:0000259" key="8">
    <source>
        <dbReference type="PROSITE" id="PS50045"/>
    </source>
</evidence>
<protein>
    <submittedName>
        <fullName evidence="9">Sigma 54-interacting transcriptional regulator</fullName>
    </submittedName>
</protein>
<dbReference type="Pfam" id="PF25601">
    <property type="entry name" value="AAA_lid_14"/>
    <property type="match status" value="1"/>
</dbReference>
<proteinExistence type="predicted"/>
<evidence type="ECO:0000256" key="4">
    <source>
        <dbReference type="ARBA" id="ARBA00023015"/>
    </source>
</evidence>
<dbReference type="PROSITE" id="PS00676">
    <property type="entry name" value="SIGMA54_INTERACT_2"/>
    <property type="match status" value="1"/>
</dbReference>
<dbReference type="SUPFAM" id="SSF52540">
    <property type="entry name" value="P-loop containing nucleoside triphosphate hydrolases"/>
    <property type="match status" value="1"/>
</dbReference>
<evidence type="ECO:0000256" key="3">
    <source>
        <dbReference type="ARBA" id="ARBA00023012"/>
    </source>
</evidence>
<dbReference type="InterPro" id="IPR025662">
    <property type="entry name" value="Sigma_54_int_dom_ATP-bd_1"/>
</dbReference>
<evidence type="ECO:0000313" key="9">
    <source>
        <dbReference type="EMBL" id="QTH24799.1"/>
    </source>
</evidence>